<comment type="caution">
    <text evidence="2">The sequence shown here is derived from an EMBL/GenBank/DDBJ whole genome shotgun (WGS) entry which is preliminary data.</text>
</comment>
<name>A0ABS1H9D2_9BACL</name>
<evidence type="ECO:0000313" key="2">
    <source>
        <dbReference type="EMBL" id="MBK3495921.1"/>
    </source>
</evidence>
<organism evidence="2 3">
    <name type="scientific">Viridibacillus soli</name>
    <dbReference type="NCBI Taxonomy" id="2798301"/>
    <lineage>
        <taxon>Bacteria</taxon>
        <taxon>Bacillati</taxon>
        <taxon>Bacillota</taxon>
        <taxon>Bacilli</taxon>
        <taxon>Bacillales</taxon>
        <taxon>Caryophanaceae</taxon>
        <taxon>Viridibacillus</taxon>
    </lineage>
</organism>
<keyword evidence="3" id="KW-1185">Reference proteome</keyword>
<keyword evidence="1" id="KW-1133">Transmembrane helix</keyword>
<feature type="transmembrane region" description="Helical" evidence="1">
    <location>
        <begin position="148"/>
        <end position="170"/>
    </location>
</feature>
<protein>
    <recommendedName>
        <fullName evidence="4">ABC transporter permease</fullName>
    </recommendedName>
</protein>
<dbReference type="RefSeq" id="WP_200749485.1">
    <property type="nucleotide sequence ID" value="NZ_JAEOAH010000021.1"/>
</dbReference>
<dbReference type="EMBL" id="JAEOAH010000021">
    <property type="protein sequence ID" value="MBK3495921.1"/>
    <property type="molecule type" value="Genomic_DNA"/>
</dbReference>
<feature type="transmembrane region" description="Helical" evidence="1">
    <location>
        <begin position="100"/>
        <end position="128"/>
    </location>
</feature>
<keyword evidence="1" id="KW-0812">Transmembrane</keyword>
<sequence>MSLMMKAMKAQIKFKLNAYSEGMIYLIVFQIIGVVLFSFSGSGQMGRGAGNFKLEISLYSPAGIFILSALWMFYVAVSLTRKETRRELLPFICLPKLSSISDIIILIGMSAFLSFTVMLSNYLLYDIIVLFTKKEFSGSMAIFDEPKVFFINLIGVFIVSMTVAAFGYLIGTLVQISKLFIIVLIALFIAYVKSKLILFIGHYFYEQNPQFLPFAIFNIAIAISCFFIAYLISSRMEVKGV</sequence>
<reference evidence="2 3" key="1">
    <citation type="submission" date="2020-12" db="EMBL/GenBank/DDBJ databases">
        <title>YIM B01967 draft genome.</title>
        <authorList>
            <person name="Yan X."/>
        </authorList>
    </citation>
    <scope>NUCLEOTIDE SEQUENCE [LARGE SCALE GENOMIC DNA]</scope>
    <source>
        <strain evidence="2 3">YIM B01967</strain>
    </source>
</reference>
<feature type="transmembrane region" description="Helical" evidence="1">
    <location>
        <begin position="211"/>
        <end position="232"/>
    </location>
</feature>
<evidence type="ECO:0000313" key="3">
    <source>
        <dbReference type="Proteomes" id="UP000618943"/>
    </source>
</evidence>
<dbReference type="Proteomes" id="UP000618943">
    <property type="component" value="Unassembled WGS sequence"/>
</dbReference>
<proteinExistence type="predicted"/>
<feature type="transmembrane region" description="Helical" evidence="1">
    <location>
        <begin position="21"/>
        <end position="39"/>
    </location>
</feature>
<gene>
    <name evidence="2" type="ORF">JFL43_13835</name>
</gene>
<evidence type="ECO:0008006" key="4">
    <source>
        <dbReference type="Google" id="ProtNLM"/>
    </source>
</evidence>
<keyword evidence="1" id="KW-0472">Membrane</keyword>
<accession>A0ABS1H9D2</accession>
<evidence type="ECO:0000256" key="1">
    <source>
        <dbReference type="SAM" id="Phobius"/>
    </source>
</evidence>
<feature type="transmembrane region" description="Helical" evidence="1">
    <location>
        <begin position="179"/>
        <end position="205"/>
    </location>
</feature>
<feature type="transmembrane region" description="Helical" evidence="1">
    <location>
        <begin position="59"/>
        <end position="79"/>
    </location>
</feature>